<dbReference type="Gene3D" id="1.10.1160.10">
    <property type="entry name" value="Glutamyl-trna Synthetase, Domain 2"/>
    <property type="match status" value="1"/>
</dbReference>
<feature type="domain" description="Aminoacyl-tRNA synthetase class I anticodon-binding" evidence="6">
    <location>
        <begin position="90"/>
        <end position="185"/>
    </location>
</feature>
<keyword evidence="3" id="KW-0067">ATP-binding</keyword>
<name>A0A382U905_9ZZZZ</name>
<evidence type="ECO:0000313" key="7">
    <source>
        <dbReference type="EMBL" id="SVD30178.1"/>
    </source>
</evidence>
<proteinExistence type="predicted"/>
<accession>A0A382U905</accession>
<evidence type="ECO:0000256" key="1">
    <source>
        <dbReference type="ARBA" id="ARBA00022598"/>
    </source>
</evidence>
<dbReference type="InterPro" id="IPR045462">
    <property type="entry name" value="aa-tRNA-synth_I_cd-bd"/>
</dbReference>
<dbReference type="SUPFAM" id="SSF48163">
    <property type="entry name" value="An anticodon-binding domain of class I aminoacyl-tRNA synthetases"/>
    <property type="match status" value="1"/>
</dbReference>
<organism evidence="7">
    <name type="scientific">marine metagenome</name>
    <dbReference type="NCBI Taxonomy" id="408172"/>
    <lineage>
        <taxon>unclassified sequences</taxon>
        <taxon>metagenomes</taxon>
        <taxon>ecological metagenomes</taxon>
    </lineage>
</organism>
<keyword evidence="2" id="KW-0547">Nucleotide-binding</keyword>
<evidence type="ECO:0000256" key="3">
    <source>
        <dbReference type="ARBA" id="ARBA00022840"/>
    </source>
</evidence>
<dbReference type="InterPro" id="IPR020751">
    <property type="entry name" value="aa-tRNA-synth_I_codon-bd_sub2"/>
</dbReference>
<dbReference type="InterPro" id="IPR049940">
    <property type="entry name" value="GluQ/Sye"/>
</dbReference>
<reference evidence="7" key="1">
    <citation type="submission" date="2018-05" db="EMBL/GenBank/DDBJ databases">
        <authorList>
            <person name="Lanie J.A."/>
            <person name="Ng W.-L."/>
            <person name="Kazmierczak K.M."/>
            <person name="Andrzejewski T.M."/>
            <person name="Davidsen T.M."/>
            <person name="Wayne K.J."/>
            <person name="Tettelin H."/>
            <person name="Glass J.I."/>
            <person name="Rusch D."/>
            <person name="Podicherti R."/>
            <person name="Tsui H.-C.T."/>
            <person name="Winkler M.E."/>
        </authorList>
    </citation>
    <scope>NUCLEOTIDE SEQUENCE</scope>
</reference>
<protein>
    <recommendedName>
        <fullName evidence="6">Aminoacyl-tRNA synthetase class I anticodon-binding domain-containing protein</fullName>
    </recommendedName>
</protein>
<dbReference type="EMBL" id="UINC01142068">
    <property type="protein sequence ID" value="SVD30178.1"/>
    <property type="molecule type" value="Genomic_DNA"/>
</dbReference>
<dbReference type="InterPro" id="IPR008925">
    <property type="entry name" value="aa_tRNA-synth_I_cd-bd_sf"/>
</dbReference>
<dbReference type="GO" id="GO:0000049">
    <property type="term" value="F:tRNA binding"/>
    <property type="evidence" value="ECO:0007669"/>
    <property type="project" value="InterPro"/>
</dbReference>
<dbReference type="InterPro" id="IPR020061">
    <property type="entry name" value="Glu_tRNA_lig_a-bdl"/>
</dbReference>
<keyword evidence="4" id="KW-0648">Protein biosynthesis</keyword>
<dbReference type="AlphaFoldDB" id="A0A382U905"/>
<gene>
    <name evidence="7" type="ORF">METZ01_LOCUS383032</name>
</gene>
<keyword evidence="1" id="KW-0436">Ligase</keyword>
<dbReference type="GO" id="GO:0006424">
    <property type="term" value="P:glutamyl-tRNA aminoacylation"/>
    <property type="evidence" value="ECO:0007669"/>
    <property type="project" value="TreeGrafter"/>
</dbReference>
<evidence type="ECO:0000256" key="4">
    <source>
        <dbReference type="ARBA" id="ARBA00022917"/>
    </source>
</evidence>
<keyword evidence="5" id="KW-0030">Aminoacyl-tRNA synthetase</keyword>
<evidence type="ECO:0000256" key="2">
    <source>
        <dbReference type="ARBA" id="ARBA00022741"/>
    </source>
</evidence>
<sequence length="189" mass="21962">GYENMTLLNYLLSIGTSSNLTKEKDLKSLITKFNIENLSSSSPKFLINVLQSLNKEIIQSYSFGDVRQKFIDLNIKDVKEDFWNFIKNNINFFSECLEWLEIIKSTNIYDTENSDFLKQAAEVLPDSPYDTQSWEEWTSLIKDKTGKRGKELFKPLRIALTGREKGPELKYLLPLLNRDYILKKLGFIG</sequence>
<evidence type="ECO:0000256" key="5">
    <source>
        <dbReference type="ARBA" id="ARBA00023146"/>
    </source>
</evidence>
<dbReference type="PANTHER" id="PTHR43311:SF1">
    <property type="entry name" value="GLUTAMYL-Q TRNA(ASP) SYNTHETASE"/>
    <property type="match status" value="1"/>
</dbReference>
<dbReference type="GO" id="GO:0005829">
    <property type="term" value="C:cytosol"/>
    <property type="evidence" value="ECO:0007669"/>
    <property type="project" value="TreeGrafter"/>
</dbReference>
<dbReference type="GO" id="GO:0004818">
    <property type="term" value="F:glutamate-tRNA ligase activity"/>
    <property type="evidence" value="ECO:0007669"/>
    <property type="project" value="TreeGrafter"/>
</dbReference>
<evidence type="ECO:0000259" key="6">
    <source>
        <dbReference type="Pfam" id="PF19269"/>
    </source>
</evidence>
<dbReference type="Gene3D" id="1.10.10.350">
    <property type="match status" value="1"/>
</dbReference>
<feature type="non-terminal residue" evidence="7">
    <location>
        <position position="1"/>
    </location>
</feature>
<dbReference type="PANTHER" id="PTHR43311">
    <property type="entry name" value="GLUTAMATE--TRNA LIGASE"/>
    <property type="match status" value="1"/>
</dbReference>
<dbReference type="Pfam" id="PF19269">
    <property type="entry name" value="Anticodon_2"/>
    <property type="match status" value="1"/>
</dbReference>
<dbReference type="GO" id="GO:0005524">
    <property type="term" value="F:ATP binding"/>
    <property type="evidence" value="ECO:0007669"/>
    <property type="project" value="UniProtKB-KW"/>
</dbReference>